<dbReference type="Pfam" id="PF00571">
    <property type="entry name" value="CBS"/>
    <property type="match status" value="2"/>
</dbReference>
<dbReference type="InterPro" id="IPR006668">
    <property type="entry name" value="Mg_transptr_MgtE_intracell_dom"/>
</dbReference>
<dbReference type="Gene3D" id="1.25.60.10">
    <property type="entry name" value="MgtE N-terminal domain-like"/>
    <property type="match status" value="1"/>
</dbReference>
<comment type="caution">
    <text evidence="11">The sequence shown here is derived from an EMBL/GenBank/DDBJ whole genome shotgun (WGS) entry which is preliminary data.</text>
</comment>
<dbReference type="InterPro" id="IPR046342">
    <property type="entry name" value="CBS_dom_sf"/>
</dbReference>
<evidence type="ECO:0000259" key="10">
    <source>
        <dbReference type="PROSITE" id="PS51371"/>
    </source>
</evidence>
<dbReference type="STRING" id="907931.GCA_000165675_00892"/>
<evidence type="ECO:0000256" key="6">
    <source>
        <dbReference type="ARBA" id="ARBA00022989"/>
    </source>
</evidence>
<dbReference type="GO" id="GO:0046872">
    <property type="term" value="F:metal ion binding"/>
    <property type="evidence" value="ECO:0007669"/>
    <property type="project" value="UniProtKB-KW"/>
</dbReference>
<accession>A0A4R5N8A8</accession>
<keyword evidence="12" id="KW-1185">Reference proteome</keyword>
<evidence type="ECO:0000256" key="8">
    <source>
        <dbReference type="PROSITE-ProRule" id="PRU00703"/>
    </source>
</evidence>
<dbReference type="CDD" id="cd04606">
    <property type="entry name" value="CBS_pair_Mg_transporter"/>
    <property type="match status" value="1"/>
</dbReference>
<feature type="domain" description="CBS" evidence="10">
    <location>
        <begin position="144"/>
        <end position="206"/>
    </location>
</feature>
<keyword evidence="9" id="KW-1003">Cell membrane</keyword>
<comment type="function">
    <text evidence="9">Acts as a magnesium transporter.</text>
</comment>
<evidence type="ECO:0000256" key="9">
    <source>
        <dbReference type="RuleBase" id="RU362011"/>
    </source>
</evidence>
<feature type="domain" description="CBS" evidence="10">
    <location>
        <begin position="208"/>
        <end position="264"/>
    </location>
</feature>
<dbReference type="InterPro" id="IPR006669">
    <property type="entry name" value="MgtE_transporter"/>
</dbReference>
<dbReference type="InterPro" id="IPR036739">
    <property type="entry name" value="SLC41_membr_dom_sf"/>
</dbReference>
<keyword evidence="6 9" id="KW-1133">Transmembrane helix</keyword>
<comment type="subcellular location">
    <subcellularLocation>
        <location evidence="9">Cell membrane</location>
        <topology evidence="9">Multi-pass membrane protein</topology>
    </subcellularLocation>
    <subcellularLocation>
        <location evidence="1">Membrane</location>
        <topology evidence="1">Multi-pass membrane protein</topology>
    </subcellularLocation>
</comment>
<keyword evidence="3 9" id="KW-0813">Transport</keyword>
<feature type="transmembrane region" description="Helical" evidence="9">
    <location>
        <begin position="388"/>
        <end position="410"/>
    </location>
</feature>
<keyword evidence="9" id="KW-0479">Metal-binding</keyword>
<comment type="similarity">
    <text evidence="2 9">Belongs to the SLC41A transporter family.</text>
</comment>
<keyword evidence="4 9" id="KW-0812">Transmembrane</keyword>
<keyword evidence="7 9" id="KW-0472">Membrane</keyword>
<proteinExistence type="inferred from homology"/>
<dbReference type="Gene3D" id="1.10.357.20">
    <property type="entry name" value="SLC41 divalent cation transporters, integral membrane domain"/>
    <property type="match status" value="1"/>
</dbReference>
<dbReference type="EMBL" id="PUFI01000014">
    <property type="protein sequence ID" value="TDG68135.1"/>
    <property type="molecule type" value="Genomic_DNA"/>
</dbReference>
<comment type="subunit">
    <text evidence="9">Homodimer.</text>
</comment>
<dbReference type="GO" id="GO:0015095">
    <property type="term" value="F:magnesium ion transmembrane transporter activity"/>
    <property type="evidence" value="ECO:0007669"/>
    <property type="project" value="UniProtKB-UniRule"/>
</dbReference>
<name>A0A4R5N8A8_9LACO</name>
<keyword evidence="8" id="KW-0129">CBS domain</keyword>
<dbReference type="InterPro" id="IPR000644">
    <property type="entry name" value="CBS_dom"/>
</dbReference>
<dbReference type="PROSITE" id="PS51371">
    <property type="entry name" value="CBS"/>
    <property type="match status" value="2"/>
</dbReference>
<evidence type="ECO:0000256" key="1">
    <source>
        <dbReference type="ARBA" id="ARBA00004141"/>
    </source>
</evidence>
<dbReference type="SMART" id="SM00116">
    <property type="entry name" value="CBS"/>
    <property type="match status" value="2"/>
</dbReference>
<evidence type="ECO:0000313" key="12">
    <source>
        <dbReference type="Proteomes" id="UP000295681"/>
    </source>
</evidence>
<dbReference type="SUPFAM" id="SSF158791">
    <property type="entry name" value="MgtE N-terminal domain-like"/>
    <property type="match status" value="1"/>
</dbReference>
<feature type="transmembrane region" description="Helical" evidence="9">
    <location>
        <begin position="435"/>
        <end position="454"/>
    </location>
</feature>
<dbReference type="Proteomes" id="UP000295681">
    <property type="component" value="Unassembled WGS sequence"/>
</dbReference>
<dbReference type="SUPFAM" id="SSF54631">
    <property type="entry name" value="CBS-domain pair"/>
    <property type="match status" value="1"/>
</dbReference>
<dbReference type="PANTHER" id="PTHR43773:SF1">
    <property type="entry name" value="MAGNESIUM TRANSPORTER MGTE"/>
    <property type="match status" value="1"/>
</dbReference>
<evidence type="ECO:0000313" key="11">
    <source>
        <dbReference type="EMBL" id="TDG68135.1"/>
    </source>
</evidence>
<dbReference type="Gene3D" id="3.10.580.10">
    <property type="entry name" value="CBS-domain"/>
    <property type="match status" value="1"/>
</dbReference>
<feature type="transmembrane region" description="Helical" evidence="9">
    <location>
        <begin position="318"/>
        <end position="341"/>
    </location>
</feature>
<evidence type="ECO:0000256" key="7">
    <source>
        <dbReference type="ARBA" id="ARBA00023136"/>
    </source>
</evidence>
<dbReference type="InterPro" id="IPR038076">
    <property type="entry name" value="MgtE_N_sf"/>
</dbReference>
<keyword evidence="5 9" id="KW-0460">Magnesium</keyword>
<feature type="transmembrane region" description="Helical" evidence="9">
    <location>
        <begin position="361"/>
        <end position="381"/>
    </location>
</feature>
<evidence type="ECO:0000256" key="4">
    <source>
        <dbReference type="ARBA" id="ARBA00022692"/>
    </source>
</evidence>
<dbReference type="RefSeq" id="WP_010007706.1">
    <property type="nucleotide sequence ID" value="NZ_JAGYGP010000001.1"/>
</dbReference>
<dbReference type="GO" id="GO:0005886">
    <property type="term" value="C:plasma membrane"/>
    <property type="evidence" value="ECO:0007669"/>
    <property type="project" value="UniProtKB-SubCell"/>
</dbReference>
<evidence type="ECO:0000256" key="3">
    <source>
        <dbReference type="ARBA" id="ARBA00022448"/>
    </source>
</evidence>
<reference evidence="11 12" key="1">
    <citation type="journal article" date="2019" name="Appl. Microbiol. Biotechnol.">
        <title>Uncovering carbohydrate metabolism through a genotype-phenotype association study of 56 lactic acid bacteria genomes.</title>
        <authorList>
            <person name="Buron-Moles G."/>
            <person name="Chailyan A."/>
            <person name="Dolejs I."/>
            <person name="Forster J."/>
            <person name="Miks M.H."/>
        </authorList>
    </citation>
    <scope>NUCLEOTIDE SEQUENCE [LARGE SCALE GENOMIC DNA]</scope>
    <source>
        <strain evidence="11 12">ATCC 700006</strain>
    </source>
</reference>
<dbReference type="SMART" id="SM00924">
    <property type="entry name" value="MgtE_N"/>
    <property type="match status" value="1"/>
</dbReference>
<dbReference type="SUPFAM" id="SSF161093">
    <property type="entry name" value="MgtE membrane domain-like"/>
    <property type="match status" value="1"/>
</dbReference>
<evidence type="ECO:0000256" key="2">
    <source>
        <dbReference type="ARBA" id="ARBA00009749"/>
    </source>
</evidence>
<organism evidence="11 12">
    <name type="scientific">Leuconostoc fallax</name>
    <dbReference type="NCBI Taxonomy" id="1251"/>
    <lineage>
        <taxon>Bacteria</taxon>
        <taxon>Bacillati</taxon>
        <taxon>Bacillota</taxon>
        <taxon>Bacilli</taxon>
        <taxon>Lactobacillales</taxon>
        <taxon>Lactobacillaceae</taxon>
        <taxon>Leuconostoc</taxon>
    </lineage>
</organism>
<dbReference type="InterPro" id="IPR006667">
    <property type="entry name" value="SLC41_membr_dom"/>
</dbReference>
<dbReference type="AlphaFoldDB" id="A0A4R5N8A8"/>
<gene>
    <name evidence="11" type="ORF">C5L23_000441</name>
</gene>
<dbReference type="Pfam" id="PF03448">
    <property type="entry name" value="MgtE_N"/>
    <property type="match status" value="1"/>
</dbReference>
<sequence>MAEEQNQQLEVAIQHLSDLLHSGQDETFKDSFEALHEYEMGQAYAGLPDHLRSVAWRLLDIELLAMAFDNLDSNDDETIALLLEMPPQKAVQVLRSMYADNEVDLLQQLSSRQLATYLSLMPKKEAEGVRNLIDYEEQTAGSLMSTEYMAVEEELLVGDVMQLVKRHANEAESISYVYVLDNQARLVGVISLRDLLTHPDKLRVSEITNPRVISVKAGDDQEDVAQIVADYNFVSIPVTDDDEHLLGVITVDDILDVIGEEAVEDYSGLAAVNVSQVDDSFWQSAIKRIPWLVALLILGMSTATLINHFDGLVQKASILAVFISLITGTAGNAGTQALALAVRRIAIGNTKTPVKTFLSEMLTGVVVGVVTGLAVFLIVTFWKHNMELGLAVGLAMMIAIMVANLAGYLIPVAMDRLGLDPAVASGPFITTLSDLTSVLIYFSVAQLFISHFIGK</sequence>
<protein>
    <recommendedName>
        <fullName evidence="9">Magnesium transporter MgtE</fullName>
    </recommendedName>
</protein>
<dbReference type="PANTHER" id="PTHR43773">
    <property type="entry name" value="MAGNESIUM TRANSPORTER MGTE"/>
    <property type="match status" value="1"/>
</dbReference>
<dbReference type="NCBIfam" id="TIGR00400">
    <property type="entry name" value="mgtE"/>
    <property type="match status" value="1"/>
</dbReference>
<dbReference type="Pfam" id="PF01769">
    <property type="entry name" value="MgtE"/>
    <property type="match status" value="1"/>
</dbReference>
<evidence type="ECO:0000256" key="5">
    <source>
        <dbReference type="ARBA" id="ARBA00022842"/>
    </source>
</evidence>
<feature type="transmembrane region" description="Helical" evidence="9">
    <location>
        <begin position="289"/>
        <end position="306"/>
    </location>
</feature>